<accession>A0A840YNC2</accession>
<keyword evidence="2" id="KW-1185">Reference proteome</keyword>
<comment type="caution">
    <text evidence="1">The sequence shown here is derived from an EMBL/GenBank/DDBJ whole genome shotgun (WGS) entry which is preliminary data.</text>
</comment>
<protein>
    <submittedName>
        <fullName evidence="1">Uncharacterized protein</fullName>
    </submittedName>
</protein>
<evidence type="ECO:0000313" key="2">
    <source>
        <dbReference type="Proteomes" id="UP000527143"/>
    </source>
</evidence>
<name>A0A840YNC2_9SPHN</name>
<organism evidence="1 2">
    <name type="scientific">Sphingomonas xinjiangensis</name>
    <dbReference type="NCBI Taxonomy" id="643568"/>
    <lineage>
        <taxon>Bacteria</taxon>
        <taxon>Pseudomonadati</taxon>
        <taxon>Pseudomonadota</taxon>
        <taxon>Alphaproteobacteria</taxon>
        <taxon>Sphingomonadales</taxon>
        <taxon>Sphingomonadaceae</taxon>
        <taxon>Sphingomonas</taxon>
    </lineage>
</organism>
<dbReference type="AlphaFoldDB" id="A0A840YNC2"/>
<proteinExistence type="predicted"/>
<dbReference type="EMBL" id="JACIJF010000001">
    <property type="protein sequence ID" value="MBB5709291.1"/>
    <property type="molecule type" value="Genomic_DNA"/>
</dbReference>
<dbReference type="RefSeq" id="WP_184083864.1">
    <property type="nucleotide sequence ID" value="NZ_JACIJF010000001.1"/>
</dbReference>
<dbReference type="Proteomes" id="UP000527143">
    <property type="component" value="Unassembled WGS sequence"/>
</dbReference>
<evidence type="ECO:0000313" key="1">
    <source>
        <dbReference type="EMBL" id="MBB5709291.1"/>
    </source>
</evidence>
<sequence length="135" mass="14624">MSDTGAMGEREPIERVMLAAWLGVEPHQLPENMRAHTCADTMERWKKVGEAAVEFARLAHSDETAGMEIGEPVSEFIARETEKLVEALREIAEAHLGDQPAASGGSEYDWAVRHIARIRGIARTALASGASSNVG</sequence>
<gene>
    <name evidence="1" type="ORF">FHT02_000497</name>
</gene>
<reference evidence="1 2" key="1">
    <citation type="submission" date="2020-08" db="EMBL/GenBank/DDBJ databases">
        <title>Genomic Encyclopedia of Type Strains, Phase IV (KMG-IV): sequencing the most valuable type-strain genomes for metagenomic binning, comparative biology and taxonomic classification.</title>
        <authorList>
            <person name="Goeker M."/>
        </authorList>
    </citation>
    <scope>NUCLEOTIDE SEQUENCE [LARGE SCALE GENOMIC DNA]</scope>
    <source>
        <strain evidence="1 2">DSM 26736</strain>
    </source>
</reference>